<evidence type="ECO:0000256" key="9">
    <source>
        <dbReference type="PROSITE-ProRule" id="PRU10141"/>
    </source>
</evidence>
<dbReference type="InterPro" id="IPR017441">
    <property type="entry name" value="Protein_kinase_ATP_BS"/>
</dbReference>
<dbReference type="SMART" id="SM00220">
    <property type="entry name" value="S_TKc"/>
    <property type="match status" value="1"/>
</dbReference>
<organism evidence="13 14">
    <name type="scientific">Callorhinchus milii</name>
    <name type="common">Ghost shark</name>
    <dbReference type="NCBI Taxonomy" id="7868"/>
    <lineage>
        <taxon>Eukaryota</taxon>
        <taxon>Metazoa</taxon>
        <taxon>Chordata</taxon>
        <taxon>Craniata</taxon>
        <taxon>Vertebrata</taxon>
        <taxon>Chondrichthyes</taxon>
        <taxon>Holocephali</taxon>
        <taxon>Chimaeriformes</taxon>
        <taxon>Callorhinchidae</taxon>
        <taxon>Callorhinchus</taxon>
    </lineage>
</organism>
<comment type="similarity">
    <text evidence="10">Belongs to the protein kinase superfamily.</text>
</comment>
<evidence type="ECO:0000256" key="5">
    <source>
        <dbReference type="ARBA" id="ARBA00022777"/>
    </source>
</evidence>
<dbReference type="GeneTree" id="ENSGT00940000159050"/>
<dbReference type="OMA" id="PDIMRVP"/>
<dbReference type="Gene3D" id="1.10.510.10">
    <property type="entry name" value="Transferase(Phosphotransferase) domain 1"/>
    <property type="match status" value="1"/>
</dbReference>
<feature type="binding site" evidence="9">
    <location>
        <position position="93"/>
    </location>
    <ligand>
        <name>ATP</name>
        <dbReference type="ChEBI" id="CHEBI:30616"/>
    </ligand>
</feature>
<evidence type="ECO:0000256" key="1">
    <source>
        <dbReference type="ARBA" id="ARBA00012513"/>
    </source>
</evidence>
<evidence type="ECO:0000256" key="2">
    <source>
        <dbReference type="ARBA" id="ARBA00022527"/>
    </source>
</evidence>
<keyword evidence="4 9" id="KW-0547">Nucleotide-binding</keyword>
<dbReference type="GO" id="GO:0005524">
    <property type="term" value="F:ATP binding"/>
    <property type="evidence" value="ECO:0007669"/>
    <property type="project" value="UniProtKB-UniRule"/>
</dbReference>
<keyword evidence="3" id="KW-0808">Transferase</keyword>
<evidence type="ECO:0000256" key="4">
    <source>
        <dbReference type="ARBA" id="ARBA00022741"/>
    </source>
</evidence>
<gene>
    <name evidence="13" type="primary">LOC103185547</name>
</gene>
<accession>A0A4W3IAE0</accession>
<keyword evidence="14" id="KW-1185">Reference proteome</keyword>
<dbReference type="Proteomes" id="UP000314986">
    <property type="component" value="Unassembled WGS sequence"/>
</dbReference>
<dbReference type="Pfam" id="PF00069">
    <property type="entry name" value="Pkinase"/>
    <property type="match status" value="1"/>
</dbReference>
<evidence type="ECO:0000256" key="3">
    <source>
        <dbReference type="ARBA" id="ARBA00022679"/>
    </source>
</evidence>
<feature type="region of interest" description="Disordered" evidence="11">
    <location>
        <begin position="357"/>
        <end position="377"/>
    </location>
</feature>
<dbReference type="GO" id="GO:0004674">
    <property type="term" value="F:protein serine/threonine kinase activity"/>
    <property type="evidence" value="ECO:0007669"/>
    <property type="project" value="UniProtKB-KW"/>
</dbReference>
<evidence type="ECO:0000256" key="8">
    <source>
        <dbReference type="ARBA" id="ARBA00048679"/>
    </source>
</evidence>
<feature type="region of interest" description="Disordered" evidence="11">
    <location>
        <begin position="23"/>
        <end position="44"/>
    </location>
</feature>
<keyword evidence="6 9" id="KW-0067">ATP-binding</keyword>
<name>A0A4W3IAE0_CALMI</name>
<dbReference type="PANTHER" id="PTHR24347">
    <property type="entry name" value="SERINE/THREONINE-PROTEIN KINASE"/>
    <property type="match status" value="1"/>
</dbReference>
<dbReference type="Ensembl" id="ENSCMIT00000027567.1">
    <property type="protein sequence ID" value="ENSCMIP00000027134.1"/>
    <property type="gene ID" value="ENSCMIG00000011806.1"/>
</dbReference>
<evidence type="ECO:0000256" key="11">
    <source>
        <dbReference type="SAM" id="MobiDB-lite"/>
    </source>
</evidence>
<sequence length="488" mass="55088">MPPAAEYPVNADWSNSLIHDAHTTGREATSRKENDSHGFKEQQQQRNCIYRAPFTSGGLPNQFYKFEQNLGKGSFGVVIQATHIPTSTKWAIKILNKEKAGSSGVRMLEREVAILKMVNHNHIIQLEEVYETSRKVYLVIEFCELGELKGIVAKKGHLNEPETKHIISSLASAIFYLHKNGIVHRDLKLENILVKSNDNADDNDLKLNIKVTDFGLSVLRDGAGVGGKSMLQDTCGTPLYMAPEIMNNYDYSQQCDIWSIGIIMYTLLCGQAPFTAKSQEKLYEEIRKGELDFSHSCLKSISESAHCVLKGLLIVDPAHRMTASELLDHHWITGEPSSRERPKNVLEMMKQWKQEISRENEEGQDQENGVSEEKDNLTISKADPETNICSKKLATSVAKVSSLISFTHCPIKEKSMNLYVHAYTYNSKITIINRPRLFVGYCCAQIGCHVSPTQYTANSLYSIVCETSQRCYKALYQMKVLLLYRHTI</sequence>
<evidence type="ECO:0000256" key="6">
    <source>
        <dbReference type="ARBA" id="ARBA00022840"/>
    </source>
</evidence>
<evidence type="ECO:0000313" key="14">
    <source>
        <dbReference type="Proteomes" id="UP000314986"/>
    </source>
</evidence>
<dbReference type="PROSITE" id="PS50011">
    <property type="entry name" value="PROTEIN_KINASE_DOM"/>
    <property type="match status" value="1"/>
</dbReference>
<dbReference type="InterPro" id="IPR000719">
    <property type="entry name" value="Prot_kinase_dom"/>
</dbReference>
<comment type="catalytic activity">
    <reaction evidence="8">
        <text>L-seryl-[protein] + ATP = O-phospho-L-seryl-[protein] + ADP + H(+)</text>
        <dbReference type="Rhea" id="RHEA:17989"/>
        <dbReference type="Rhea" id="RHEA-COMP:9863"/>
        <dbReference type="Rhea" id="RHEA-COMP:11604"/>
        <dbReference type="ChEBI" id="CHEBI:15378"/>
        <dbReference type="ChEBI" id="CHEBI:29999"/>
        <dbReference type="ChEBI" id="CHEBI:30616"/>
        <dbReference type="ChEBI" id="CHEBI:83421"/>
        <dbReference type="ChEBI" id="CHEBI:456216"/>
        <dbReference type="EC" id="2.7.11.1"/>
    </reaction>
</comment>
<keyword evidence="5" id="KW-0418">Kinase</keyword>
<evidence type="ECO:0000313" key="13">
    <source>
        <dbReference type="Ensembl" id="ENSCMIP00000027134.1"/>
    </source>
</evidence>
<dbReference type="STRING" id="7868.ENSCMIP00000027134"/>
<reference evidence="14" key="2">
    <citation type="journal article" date="2007" name="PLoS Biol.">
        <title>Survey sequencing and comparative analysis of the elephant shark (Callorhinchus milii) genome.</title>
        <authorList>
            <person name="Venkatesh B."/>
            <person name="Kirkness E.F."/>
            <person name="Loh Y.H."/>
            <person name="Halpern A.L."/>
            <person name="Lee A.P."/>
            <person name="Johnson J."/>
            <person name="Dandona N."/>
            <person name="Viswanathan L.D."/>
            <person name="Tay A."/>
            <person name="Venter J.C."/>
            <person name="Strausberg R.L."/>
            <person name="Brenner S."/>
        </authorList>
    </citation>
    <scope>NUCLEOTIDE SEQUENCE [LARGE SCALE GENOMIC DNA]</scope>
</reference>
<keyword evidence="2 10" id="KW-0723">Serine/threonine-protein kinase</keyword>
<dbReference type="InterPro" id="IPR011009">
    <property type="entry name" value="Kinase-like_dom_sf"/>
</dbReference>
<dbReference type="FunFam" id="3.30.200.20:FF:000003">
    <property type="entry name" value="Non-specific serine/threonine protein kinase"/>
    <property type="match status" value="1"/>
</dbReference>
<dbReference type="InParanoid" id="A0A4W3IAE0"/>
<dbReference type="EC" id="2.7.11.1" evidence="1"/>
<reference evidence="13" key="5">
    <citation type="submission" date="2025-09" db="UniProtKB">
        <authorList>
            <consortium name="Ensembl"/>
        </authorList>
    </citation>
    <scope>IDENTIFICATION</scope>
</reference>
<evidence type="ECO:0000259" key="12">
    <source>
        <dbReference type="PROSITE" id="PS50011"/>
    </source>
</evidence>
<evidence type="ECO:0000256" key="10">
    <source>
        <dbReference type="RuleBase" id="RU000304"/>
    </source>
</evidence>
<evidence type="ECO:0000256" key="7">
    <source>
        <dbReference type="ARBA" id="ARBA00047899"/>
    </source>
</evidence>
<protein>
    <recommendedName>
        <fullName evidence="1">non-specific serine/threonine protein kinase</fullName>
        <ecNumber evidence="1">2.7.11.1</ecNumber>
    </recommendedName>
</protein>
<reference evidence="14" key="3">
    <citation type="journal article" date="2014" name="Nature">
        <title>Elephant shark genome provides unique insights into gnathostome evolution.</title>
        <authorList>
            <consortium name="International Elephant Shark Genome Sequencing Consortium"/>
            <person name="Venkatesh B."/>
            <person name="Lee A.P."/>
            <person name="Ravi V."/>
            <person name="Maurya A.K."/>
            <person name="Lian M.M."/>
            <person name="Swann J.B."/>
            <person name="Ohta Y."/>
            <person name="Flajnik M.F."/>
            <person name="Sutoh Y."/>
            <person name="Kasahara M."/>
            <person name="Hoon S."/>
            <person name="Gangu V."/>
            <person name="Roy S.W."/>
            <person name="Irimia M."/>
            <person name="Korzh V."/>
            <person name="Kondrychyn I."/>
            <person name="Lim Z.W."/>
            <person name="Tay B.H."/>
            <person name="Tohari S."/>
            <person name="Kong K.W."/>
            <person name="Ho S."/>
            <person name="Lorente-Galdos B."/>
            <person name="Quilez J."/>
            <person name="Marques-Bonet T."/>
            <person name="Raney B.J."/>
            <person name="Ingham P.W."/>
            <person name="Tay A."/>
            <person name="Hillier L.W."/>
            <person name="Minx P."/>
            <person name="Boehm T."/>
            <person name="Wilson R.K."/>
            <person name="Brenner S."/>
            <person name="Warren W.C."/>
        </authorList>
    </citation>
    <scope>NUCLEOTIDE SEQUENCE [LARGE SCALE GENOMIC DNA]</scope>
</reference>
<dbReference type="AlphaFoldDB" id="A0A4W3IAE0"/>
<reference evidence="13" key="4">
    <citation type="submission" date="2025-08" db="UniProtKB">
        <authorList>
            <consortium name="Ensembl"/>
        </authorList>
    </citation>
    <scope>IDENTIFICATION</scope>
</reference>
<dbReference type="SUPFAM" id="SSF56112">
    <property type="entry name" value="Protein kinase-like (PK-like)"/>
    <property type="match status" value="1"/>
</dbReference>
<dbReference type="InterPro" id="IPR008271">
    <property type="entry name" value="Ser/Thr_kinase_AS"/>
</dbReference>
<comment type="catalytic activity">
    <reaction evidence="7">
        <text>L-threonyl-[protein] + ATP = O-phospho-L-threonyl-[protein] + ADP + H(+)</text>
        <dbReference type="Rhea" id="RHEA:46608"/>
        <dbReference type="Rhea" id="RHEA-COMP:11060"/>
        <dbReference type="Rhea" id="RHEA-COMP:11605"/>
        <dbReference type="ChEBI" id="CHEBI:15378"/>
        <dbReference type="ChEBI" id="CHEBI:30013"/>
        <dbReference type="ChEBI" id="CHEBI:30616"/>
        <dbReference type="ChEBI" id="CHEBI:61977"/>
        <dbReference type="ChEBI" id="CHEBI:456216"/>
        <dbReference type="EC" id="2.7.11.1"/>
    </reaction>
</comment>
<proteinExistence type="inferred from homology"/>
<feature type="compositionally biased region" description="Basic and acidic residues" evidence="11">
    <location>
        <begin position="23"/>
        <end position="40"/>
    </location>
</feature>
<reference evidence="14" key="1">
    <citation type="journal article" date="2006" name="Science">
        <title>Ancient noncoding elements conserved in the human genome.</title>
        <authorList>
            <person name="Venkatesh B."/>
            <person name="Kirkness E.F."/>
            <person name="Loh Y.H."/>
            <person name="Halpern A.L."/>
            <person name="Lee A.P."/>
            <person name="Johnson J."/>
            <person name="Dandona N."/>
            <person name="Viswanathan L.D."/>
            <person name="Tay A."/>
            <person name="Venter J.C."/>
            <person name="Strausberg R.L."/>
            <person name="Brenner S."/>
        </authorList>
    </citation>
    <scope>NUCLEOTIDE SEQUENCE [LARGE SCALE GENOMIC DNA]</scope>
</reference>
<dbReference type="PROSITE" id="PS00108">
    <property type="entry name" value="PROTEIN_KINASE_ST"/>
    <property type="match status" value="1"/>
</dbReference>
<feature type="domain" description="Protein kinase" evidence="12">
    <location>
        <begin position="64"/>
        <end position="332"/>
    </location>
</feature>
<dbReference type="PROSITE" id="PS00107">
    <property type="entry name" value="PROTEIN_KINASE_ATP"/>
    <property type="match status" value="1"/>
</dbReference>
<dbReference type="FunFam" id="1.10.510.10:FF:000571">
    <property type="entry name" value="Maternal embryonic leucine zipper kinase"/>
    <property type="match status" value="1"/>
</dbReference>